<sequence>MIKEQRFDYILNALKAQEQVTYETLASSLQVSEDTIRRDIDQLYRNGLLSKIRGGAMLPAKNPLTFQDRSRFFQEEKDIIAMKAKMYIKDGMTIFMDGGTTICAIADALPADISLRIVTNNIPAVQLLSRFRNIELIVLGGTYDPGTATSTGIITCKEVNMYLADLYLMGTCGVDDKAGISASVASDAHVKRAMFDNAKTVISLANHSRLHQVEPFRVGSFSDLDIMITDLESDHADLNGFRNLGVHII</sequence>
<dbReference type="Gene3D" id="3.40.50.1360">
    <property type="match status" value="1"/>
</dbReference>
<gene>
    <name evidence="6" type="ORF">K1Y79_23755</name>
</gene>
<evidence type="ECO:0000313" key="6">
    <source>
        <dbReference type="EMBL" id="MBW8687372.1"/>
    </source>
</evidence>
<dbReference type="Gene3D" id="1.10.10.10">
    <property type="entry name" value="Winged helix-like DNA-binding domain superfamily/Winged helix DNA-binding domain"/>
    <property type="match status" value="1"/>
</dbReference>
<evidence type="ECO:0000259" key="5">
    <source>
        <dbReference type="PROSITE" id="PS51000"/>
    </source>
</evidence>
<feature type="domain" description="HTH deoR-type" evidence="5">
    <location>
        <begin position="3"/>
        <end position="58"/>
    </location>
</feature>
<dbReference type="PROSITE" id="PS51000">
    <property type="entry name" value="HTH_DEOR_2"/>
    <property type="match status" value="1"/>
</dbReference>
<dbReference type="RefSeq" id="WP_220252686.1">
    <property type="nucleotide sequence ID" value="NZ_JAICCF010000004.1"/>
</dbReference>
<evidence type="ECO:0000256" key="2">
    <source>
        <dbReference type="ARBA" id="ARBA00023015"/>
    </source>
</evidence>
<dbReference type="InterPro" id="IPR018356">
    <property type="entry name" value="Tscrpt_reg_HTH_DeoR_CS"/>
</dbReference>
<dbReference type="SUPFAM" id="SSF46785">
    <property type="entry name" value="Winged helix' DNA-binding domain"/>
    <property type="match status" value="1"/>
</dbReference>
<dbReference type="InterPro" id="IPR036390">
    <property type="entry name" value="WH_DNA-bd_sf"/>
</dbReference>
<keyword evidence="4" id="KW-0804">Transcription</keyword>
<dbReference type="InterPro" id="IPR037171">
    <property type="entry name" value="NagB/RpiA_transferase-like"/>
</dbReference>
<dbReference type="SMART" id="SM01134">
    <property type="entry name" value="DeoRC"/>
    <property type="match status" value="1"/>
</dbReference>
<dbReference type="SUPFAM" id="SSF100950">
    <property type="entry name" value="NagB/RpiA/CoA transferase-like"/>
    <property type="match status" value="1"/>
</dbReference>
<dbReference type="PANTHER" id="PTHR30363:SF4">
    <property type="entry name" value="GLYCEROL-3-PHOSPHATE REGULON REPRESSOR"/>
    <property type="match status" value="1"/>
</dbReference>
<evidence type="ECO:0000256" key="4">
    <source>
        <dbReference type="ARBA" id="ARBA00023163"/>
    </source>
</evidence>
<accession>A0ABS7GI57</accession>
<dbReference type="InterPro" id="IPR036388">
    <property type="entry name" value="WH-like_DNA-bd_sf"/>
</dbReference>
<protein>
    <submittedName>
        <fullName evidence="6">DeoR/GlpR family DNA-binding transcription regulator</fullName>
    </submittedName>
</protein>
<dbReference type="PANTHER" id="PTHR30363">
    <property type="entry name" value="HTH-TYPE TRANSCRIPTIONAL REGULATOR SRLR-RELATED"/>
    <property type="match status" value="1"/>
</dbReference>
<dbReference type="GO" id="GO:0003677">
    <property type="term" value="F:DNA binding"/>
    <property type="evidence" value="ECO:0007669"/>
    <property type="project" value="UniProtKB-KW"/>
</dbReference>
<comment type="caution">
    <text evidence="6">The sequence shown here is derived from an EMBL/GenBank/DDBJ whole genome shotgun (WGS) entry which is preliminary data.</text>
</comment>
<dbReference type="InterPro" id="IPR050313">
    <property type="entry name" value="Carb_Metab_HTH_regulators"/>
</dbReference>
<dbReference type="Pfam" id="PF08220">
    <property type="entry name" value="HTH_DeoR"/>
    <property type="match status" value="1"/>
</dbReference>
<keyword evidence="1" id="KW-0678">Repressor</keyword>
<keyword evidence="2" id="KW-0805">Transcription regulation</keyword>
<keyword evidence="3 6" id="KW-0238">DNA-binding</keyword>
<keyword evidence="7" id="KW-1185">Reference proteome</keyword>
<proteinExistence type="predicted"/>
<dbReference type="Proteomes" id="UP000812961">
    <property type="component" value="Unassembled WGS sequence"/>
</dbReference>
<evidence type="ECO:0000256" key="3">
    <source>
        <dbReference type="ARBA" id="ARBA00023125"/>
    </source>
</evidence>
<name>A0ABS7GI57_9BACT</name>
<organism evidence="6 7">
    <name type="scientific">Chitinophaga rhizophila</name>
    <dbReference type="NCBI Taxonomy" id="2866212"/>
    <lineage>
        <taxon>Bacteria</taxon>
        <taxon>Pseudomonadati</taxon>
        <taxon>Bacteroidota</taxon>
        <taxon>Chitinophagia</taxon>
        <taxon>Chitinophagales</taxon>
        <taxon>Chitinophagaceae</taxon>
        <taxon>Chitinophaga</taxon>
    </lineage>
</organism>
<dbReference type="InterPro" id="IPR014036">
    <property type="entry name" value="DeoR-like_C"/>
</dbReference>
<dbReference type="EMBL" id="JAICCF010000004">
    <property type="protein sequence ID" value="MBW8687372.1"/>
    <property type="molecule type" value="Genomic_DNA"/>
</dbReference>
<dbReference type="Pfam" id="PF00455">
    <property type="entry name" value="DeoRC"/>
    <property type="match status" value="1"/>
</dbReference>
<dbReference type="InterPro" id="IPR001034">
    <property type="entry name" value="DeoR_HTH"/>
</dbReference>
<dbReference type="PRINTS" id="PR00037">
    <property type="entry name" value="HTHLACR"/>
</dbReference>
<evidence type="ECO:0000256" key="1">
    <source>
        <dbReference type="ARBA" id="ARBA00022491"/>
    </source>
</evidence>
<dbReference type="PROSITE" id="PS00894">
    <property type="entry name" value="HTH_DEOR_1"/>
    <property type="match status" value="1"/>
</dbReference>
<evidence type="ECO:0000313" key="7">
    <source>
        <dbReference type="Proteomes" id="UP000812961"/>
    </source>
</evidence>
<reference evidence="6 7" key="1">
    <citation type="submission" date="2021-08" db="EMBL/GenBank/DDBJ databases">
        <title>The genome sequence of Chitinophaga sp. B61.</title>
        <authorList>
            <person name="Zhang X."/>
        </authorList>
    </citation>
    <scope>NUCLEOTIDE SEQUENCE [LARGE SCALE GENOMIC DNA]</scope>
    <source>
        <strain evidence="6 7">B61</strain>
    </source>
</reference>
<dbReference type="SMART" id="SM00420">
    <property type="entry name" value="HTH_DEOR"/>
    <property type="match status" value="1"/>
</dbReference>